<dbReference type="Proteomes" id="UP000824890">
    <property type="component" value="Unassembled WGS sequence"/>
</dbReference>
<organism evidence="1 2">
    <name type="scientific">Brassica napus</name>
    <name type="common">Rape</name>
    <dbReference type="NCBI Taxonomy" id="3708"/>
    <lineage>
        <taxon>Eukaryota</taxon>
        <taxon>Viridiplantae</taxon>
        <taxon>Streptophyta</taxon>
        <taxon>Embryophyta</taxon>
        <taxon>Tracheophyta</taxon>
        <taxon>Spermatophyta</taxon>
        <taxon>Magnoliopsida</taxon>
        <taxon>eudicotyledons</taxon>
        <taxon>Gunneridae</taxon>
        <taxon>Pentapetalae</taxon>
        <taxon>rosids</taxon>
        <taxon>malvids</taxon>
        <taxon>Brassicales</taxon>
        <taxon>Brassicaceae</taxon>
        <taxon>Brassiceae</taxon>
        <taxon>Brassica</taxon>
    </lineage>
</organism>
<proteinExistence type="predicted"/>
<evidence type="ECO:0000313" key="2">
    <source>
        <dbReference type="Proteomes" id="UP000824890"/>
    </source>
</evidence>
<accession>A0ABQ8B6Y8</accession>
<comment type="caution">
    <text evidence="1">The sequence shown here is derived from an EMBL/GenBank/DDBJ whole genome shotgun (WGS) entry which is preliminary data.</text>
</comment>
<reference evidence="1 2" key="1">
    <citation type="submission" date="2021-05" db="EMBL/GenBank/DDBJ databases">
        <title>Genome Assembly of Synthetic Allotetraploid Brassica napus Reveals Homoeologous Exchanges between Subgenomes.</title>
        <authorList>
            <person name="Davis J.T."/>
        </authorList>
    </citation>
    <scope>NUCLEOTIDE SEQUENCE [LARGE SCALE GENOMIC DNA]</scope>
    <source>
        <strain evidence="2">cv. Da-Ae</strain>
        <tissue evidence="1">Seedling</tissue>
    </source>
</reference>
<evidence type="ECO:0008006" key="3">
    <source>
        <dbReference type="Google" id="ProtNLM"/>
    </source>
</evidence>
<sequence>MSSSVNLGTRSGAAGYSLNVSDTTMSSDTRRGKIPRNNAARLHPWLLQQLSLSFQNSFRIFSGMIFPVTILTMLLNSREHAVDFLFADVEKVGETFRGNDFEGADLAEVAPVVTVRDDDGTAGTESEVEYWAVCFGESVEETVDWRFDEAMVANNGERVRRRRREVETLRFREDEFISNEKESYREYHIVEHLCHFFFWDVAD</sequence>
<protein>
    <recommendedName>
        <fullName evidence="3">Transmembrane protein</fullName>
    </recommendedName>
</protein>
<evidence type="ECO:0000313" key="1">
    <source>
        <dbReference type="EMBL" id="KAH0900579.1"/>
    </source>
</evidence>
<name>A0ABQ8B6Y8_BRANA</name>
<dbReference type="EMBL" id="JAGKQM010000011">
    <property type="protein sequence ID" value="KAH0900579.1"/>
    <property type="molecule type" value="Genomic_DNA"/>
</dbReference>
<keyword evidence="2" id="KW-1185">Reference proteome</keyword>
<gene>
    <name evidence="1" type="ORF">HID58_040082</name>
</gene>